<dbReference type="AlphaFoldDB" id="A0A0D2DJM2"/>
<proteinExistence type="predicted"/>
<organism evidence="2 3">
    <name type="scientific">Exophiala oligosperma</name>
    <dbReference type="NCBI Taxonomy" id="215243"/>
    <lineage>
        <taxon>Eukaryota</taxon>
        <taxon>Fungi</taxon>
        <taxon>Dikarya</taxon>
        <taxon>Ascomycota</taxon>
        <taxon>Pezizomycotina</taxon>
        <taxon>Eurotiomycetes</taxon>
        <taxon>Chaetothyriomycetidae</taxon>
        <taxon>Chaetothyriales</taxon>
        <taxon>Herpotrichiellaceae</taxon>
        <taxon>Exophiala</taxon>
    </lineage>
</organism>
<dbReference type="VEuPathDB" id="FungiDB:PV06_11767"/>
<feature type="region of interest" description="Disordered" evidence="1">
    <location>
        <begin position="1"/>
        <end position="28"/>
    </location>
</feature>
<evidence type="ECO:0000313" key="2">
    <source>
        <dbReference type="EMBL" id="KIW35919.1"/>
    </source>
</evidence>
<keyword evidence="3" id="KW-1185">Reference proteome</keyword>
<dbReference type="HOGENOM" id="CLU_2109034_0_0_1"/>
<name>A0A0D2DJM2_9EURO</name>
<dbReference type="RefSeq" id="XP_016256135.1">
    <property type="nucleotide sequence ID" value="XM_016413493.1"/>
</dbReference>
<protein>
    <submittedName>
        <fullName evidence="2">Uncharacterized protein</fullName>
    </submittedName>
</protein>
<feature type="compositionally biased region" description="Low complexity" evidence="1">
    <location>
        <begin position="1"/>
        <end position="19"/>
    </location>
</feature>
<reference evidence="2 3" key="1">
    <citation type="submission" date="2015-01" db="EMBL/GenBank/DDBJ databases">
        <title>The Genome Sequence of Exophiala oligosperma CBS72588.</title>
        <authorList>
            <consortium name="The Broad Institute Genomics Platform"/>
            <person name="Cuomo C."/>
            <person name="de Hoog S."/>
            <person name="Gorbushina A."/>
            <person name="Stielow B."/>
            <person name="Teixiera M."/>
            <person name="Abouelleil A."/>
            <person name="Chapman S.B."/>
            <person name="Priest M."/>
            <person name="Young S.K."/>
            <person name="Wortman J."/>
            <person name="Nusbaum C."/>
            <person name="Birren B."/>
        </authorList>
    </citation>
    <scope>NUCLEOTIDE SEQUENCE [LARGE SCALE GENOMIC DNA]</scope>
    <source>
        <strain evidence="2 3">CBS 72588</strain>
    </source>
</reference>
<feature type="region of interest" description="Disordered" evidence="1">
    <location>
        <begin position="61"/>
        <end position="115"/>
    </location>
</feature>
<dbReference type="EMBL" id="KN847391">
    <property type="protein sequence ID" value="KIW35919.1"/>
    <property type="molecule type" value="Genomic_DNA"/>
</dbReference>
<dbReference type="Proteomes" id="UP000053342">
    <property type="component" value="Unassembled WGS sequence"/>
</dbReference>
<dbReference type="GeneID" id="27363841"/>
<evidence type="ECO:0000256" key="1">
    <source>
        <dbReference type="SAM" id="MobiDB-lite"/>
    </source>
</evidence>
<accession>A0A0D2DJM2</accession>
<sequence>MRPLPSSTIPSLSVSSTVPGPGKCPWRKQPPLWAINYKSISKQMKDAGLLDVNPLPTRTDQHCDYNGLGDGDMQEHPAPRPNSYSDVVPSLCKTSTTLTDANSGGANSQTTGNGI</sequence>
<gene>
    <name evidence="2" type="ORF">PV06_11767</name>
</gene>
<evidence type="ECO:0000313" key="3">
    <source>
        <dbReference type="Proteomes" id="UP000053342"/>
    </source>
</evidence>
<feature type="compositionally biased region" description="Polar residues" evidence="1">
    <location>
        <begin position="92"/>
        <end position="115"/>
    </location>
</feature>